<protein>
    <recommendedName>
        <fullName evidence="5">Iron dicitrate transport regulator FecR</fullName>
    </recommendedName>
</protein>
<dbReference type="GO" id="GO:0016989">
    <property type="term" value="F:sigma factor antagonist activity"/>
    <property type="evidence" value="ECO:0007669"/>
    <property type="project" value="TreeGrafter"/>
</dbReference>
<dbReference type="InterPro" id="IPR006860">
    <property type="entry name" value="FecR"/>
</dbReference>
<evidence type="ECO:0000313" key="3">
    <source>
        <dbReference type="EMBL" id="OLS59534.1"/>
    </source>
</evidence>
<feature type="domain" description="FecR protein" evidence="1">
    <location>
        <begin position="111"/>
        <end position="202"/>
    </location>
</feature>
<dbReference type="Pfam" id="PF04773">
    <property type="entry name" value="FecR"/>
    <property type="match status" value="1"/>
</dbReference>
<dbReference type="Proteomes" id="UP000186736">
    <property type="component" value="Unassembled WGS sequence"/>
</dbReference>
<dbReference type="RefSeq" id="WP_075806113.1">
    <property type="nucleotide sequence ID" value="NZ_MKZO01000067.1"/>
</dbReference>
<dbReference type="InterPro" id="IPR032623">
    <property type="entry name" value="FecR_N"/>
</dbReference>
<dbReference type="PIRSF" id="PIRSF018266">
    <property type="entry name" value="FecR"/>
    <property type="match status" value="1"/>
</dbReference>
<gene>
    <name evidence="3" type="ORF">PSEMO_55010</name>
</gene>
<organism evidence="3 4">
    <name type="scientific">Pseudomonas putida</name>
    <name type="common">Arthrobacter siderocapsulatus</name>
    <dbReference type="NCBI Taxonomy" id="303"/>
    <lineage>
        <taxon>Bacteria</taxon>
        <taxon>Pseudomonadati</taxon>
        <taxon>Pseudomonadota</taxon>
        <taxon>Gammaproteobacteria</taxon>
        <taxon>Pseudomonadales</taxon>
        <taxon>Pseudomonadaceae</taxon>
        <taxon>Pseudomonas</taxon>
    </lineage>
</organism>
<dbReference type="OrthoDB" id="1099576at2"/>
<dbReference type="InterPro" id="IPR012373">
    <property type="entry name" value="Ferrdict_sens_TM"/>
</dbReference>
<evidence type="ECO:0000313" key="4">
    <source>
        <dbReference type="Proteomes" id="UP000186736"/>
    </source>
</evidence>
<dbReference type="AlphaFoldDB" id="A0A1Q9QWJ5"/>
<reference evidence="3 4" key="1">
    <citation type="submission" date="2016-10" db="EMBL/GenBank/DDBJ databases">
        <title>Genome Sequence of Pseudomonas putida GM4FR.</title>
        <authorList>
            <person name="Poehlein A."/>
            <person name="Wemheuer F."/>
            <person name="Hollensteiner J."/>
            <person name="Wemheuer B."/>
        </authorList>
    </citation>
    <scope>NUCLEOTIDE SEQUENCE [LARGE SCALE GENOMIC DNA]</scope>
    <source>
        <strain evidence="3 4">GM4FR</strain>
    </source>
</reference>
<evidence type="ECO:0000259" key="1">
    <source>
        <dbReference type="Pfam" id="PF04773"/>
    </source>
</evidence>
<sequence length="315" mass="35045">MSRQALDPVAEEAIGWMVRLRSGQDSAREQARFQQWLGQSPANIAAWEQLQRGLGRHYDVVRRAPGALRETLLQPETARRDVLRGMLGLGVLGAGLWLGGRSESGRSFLADLRTGTGERRSLVLNDGSRLTLNADSAVDCDFSAERRRLRLYRGALVVQVAADPNRPFIVRSDQGDIRALGTRFLVEQLEGSTRVVVLKHAVRTSLPTGEIKDLTQGQAAMLYPQRIEPLPAGQAYRADWVDGRLSILDEPLATLIDALRPYRSGFIRVSPQVRDLRVQGVFPLDDSERTLAALAETLPIRIKHYGPWLTLIEAR</sequence>
<dbReference type="PANTHER" id="PTHR30273:SF2">
    <property type="entry name" value="PROTEIN FECR"/>
    <property type="match status" value="1"/>
</dbReference>
<dbReference type="Pfam" id="PF16220">
    <property type="entry name" value="DUF4880"/>
    <property type="match status" value="1"/>
</dbReference>
<dbReference type="EMBL" id="MKZO01000067">
    <property type="protein sequence ID" value="OLS59534.1"/>
    <property type="molecule type" value="Genomic_DNA"/>
</dbReference>
<name>A0A1Q9QWJ5_PSEPU</name>
<feature type="domain" description="FecR N-terminal" evidence="2">
    <location>
        <begin position="11"/>
        <end position="52"/>
    </location>
</feature>
<proteinExistence type="predicted"/>
<evidence type="ECO:0008006" key="5">
    <source>
        <dbReference type="Google" id="ProtNLM"/>
    </source>
</evidence>
<dbReference type="Gene3D" id="2.60.120.1440">
    <property type="match status" value="1"/>
</dbReference>
<accession>A0A1Q9QWJ5</accession>
<comment type="caution">
    <text evidence="3">The sequence shown here is derived from an EMBL/GenBank/DDBJ whole genome shotgun (WGS) entry which is preliminary data.</text>
</comment>
<dbReference type="PANTHER" id="PTHR30273">
    <property type="entry name" value="PERIPLASMIC SIGNAL SENSOR AND SIGMA FACTOR ACTIVATOR FECR-RELATED"/>
    <property type="match status" value="1"/>
</dbReference>
<evidence type="ECO:0000259" key="2">
    <source>
        <dbReference type="Pfam" id="PF16220"/>
    </source>
</evidence>